<protein>
    <submittedName>
        <fullName evidence="1">Uncharacterized protein</fullName>
    </submittedName>
</protein>
<gene>
    <name evidence="1" type="ORF">CSKR_109828</name>
</gene>
<dbReference type="EMBL" id="NIRI02000077">
    <property type="protein sequence ID" value="KAG5441470.1"/>
    <property type="molecule type" value="Genomic_DNA"/>
</dbReference>
<reference evidence="1 2" key="1">
    <citation type="journal article" date="2018" name="Biotechnol. Adv.">
        <title>Improved genomic resources and new bioinformatic workflow for the carcinogenic parasite Clonorchis sinensis: Biotechnological implications.</title>
        <authorList>
            <person name="Wang D."/>
            <person name="Korhonen P.K."/>
            <person name="Gasser R.B."/>
            <person name="Young N.D."/>
        </authorList>
    </citation>
    <scope>NUCLEOTIDE SEQUENCE [LARGE SCALE GENOMIC DNA]</scope>
    <source>
        <strain evidence="1">Cs-k2</strain>
    </source>
</reference>
<organism evidence="1 2">
    <name type="scientific">Clonorchis sinensis</name>
    <name type="common">Chinese liver fluke</name>
    <dbReference type="NCBI Taxonomy" id="79923"/>
    <lineage>
        <taxon>Eukaryota</taxon>
        <taxon>Metazoa</taxon>
        <taxon>Spiralia</taxon>
        <taxon>Lophotrochozoa</taxon>
        <taxon>Platyhelminthes</taxon>
        <taxon>Trematoda</taxon>
        <taxon>Digenea</taxon>
        <taxon>Opisthorchiida</taxon>
        <taxon>Opisthorchiata</taxon>
        <taxon>Opisthorchiidae</taxon>
        <taxon>Clonorchis</taxon>
    </lineage>
</organism>
<proteinExistence type="predicted"/>
<evidence type="ECO:0000313" key="2">
    <source>
        <dbReference type="Proteomes" id="UP000286415"/>
    </source>
</evidence>
<name>A0A3R7G436_CLOSI</name>
<dbReference type="Proteomes" id="UP000286415">
    <property type="component" value="Unassembled WGS sequence"/>
</dbReference>
<keyword evidence="2" id="KW-1185">Reference proteome</keyword>
<comment type="caution">
    <text evidence="1">The sequence shown here is derived from an EMBL/GenBank/DDBJ whole genome shotgun (WGS) entry which is preliminary data.</text>
</comment>
<accession>A0A3R7G436</accession>
<sequence length="108" mass="12563">MQANATKRLHKFHNRYHFSRDAKRIYGETYYSHASSTYYICQVSFKWLEHEFTARKVRGSNPTSAYRIPLSKLGQPDNIPALMLPCGGMAARHRKGVTAERFYFDNNS</sequence>
<dbReference type="InParanoid" id="A0A3R7G436"/>
<evidence type="ECO:0000313" key="1">
    <source>
        <dbReference type="EMBL" id="KAG5441470.1"/>
    </source>
</evidence>
<dbReference type="AlphaFoldDB" id="A0A3R7G436"/>
<reference evidence="1 2" key="2">
    <citation type="journal article" date="2021" name="Genomics">
        <title>High-quality reference genome for Clonorchis sinensis.</title>
        <authorList>
            <person name="Young N.D."/>
            <person name="Stroehlein A.J."/>
            <person name="Kinkar L."/>
            <person name="Wang T."/>
            <person name="Sohn W.M."/>
            <person name="Chang B.C.H."/>
            <person name="Kaur P."/>
            <person name="Weisz D."/>
            <person name="Dudchenko O."/>
            <person name="Aiden E.L."/>
            <person name="Korhonen P.K."/>
            <person name="Gasser R.B."/>
        </authorList>
    </citation>
    <scope>NUCLEOTIDE SEQUENCE [LARGE SCALE GENOMIC DNA]</scope>
    <source>
        <strain evidence="1">Cs-k2</strain>
    </source>
</reference>